<evidence type="ECO:0000256" key="2">
    <source>
        <dbReference type="ARBA" id="ARBA00022475"/>
    </source>
</evidence>
<dbReference type="PANTHER" id="PTHR35007:SF2">
    <property type="entry name" value="PILUS ASSEMBLE PROTEIN"/>
    <property type="match status" value="1"/>
</dbReference>
<feature type="transmembrane region" description="Helical" evidence="6">
    <location>
        <begin position="6"/>
        <end position="25"/>
    </location>
</feature>
<dbReference type="InterPro" id="IPR018076">
    <property type="entry name" value="T2SS_GspF_dom"/>
</dbReference>
<evidence type="ECO:0000313" key="9">
    <source>
        <dbReference type="Proteomes" id="UP001194273"/>
    </source>
</evidence>
<keyword evidence="2" id="KW-1003">Cell membrane</keyword>
<keyword evidence="3 6" id="KW-0812">Transmembrane</keyword>
<evidence type="ECO:0000313" key="8">
    <source>
        <dbReference type="EMBL" id="MBE5023624.1"/>
    </source>
</evidence>
<proteinExistence type="predicted"/>
<evidence type="ECO:0000256" key="3">
    <source>
        <dbReference type="ARBA" id="ARBA00022692"/>
    </source>
</evidence>
<feature type="transmembrane region" description="Helical" evidence="6">
    <location>
        <begin position="187"/>
        <end position="207"/>
    </location>
</feature>
<dbReference type="PANTHER" id="PTHR35007">
    <property type="entry name" value="INTEGRAL MEMBRANE PROTEIN-RELATED"/>
    <property type="match status" value="1"/>
</dbReference>
<accession>A0ABR9QRB5</accession>
<protein>
    <submittedName>
        <fullName evidence="8">Type II secretion system F family protein</fullName>
    </submittedName>
</protein>
<keyword evidence="4 6" id="KW-1133">Transmembrane helix</keyword>
<feature type="domain" description="Type II secretion system protein GspF" evidence="7">
    <location>
        <begin position="77"/>
        <end position="203"/>
    </location>
</feature>
<keyword evidence="5 6" id="KW-0472">Membrane</keyword>
<dbReference type="Pfam" id="PF00482">
    <property type="entry name" value="T2SSF"/>
    <property type="match status" value="1"/>
</dbReference>
<sequence>MDVSAVVLVGGSSVLAGCLPLLLGGRGTRRPASGRAGAALAAARDLFMRLPWARRAREGEASARRREACLSELPALLDVVTLGLSAGLSFDASLELYCARSDGELARAFSEAMLAWRMGVRGREEALWGLADELGLQALRRFASVVGESLAFGVPLAGALERQAEAIRDEQRAQVEEEIERVPVKMLIPLGTLIVPAMFLAILGPLLGSVAVG</sequence>
<evidence type="ECO:0000256" key="1">
    <source>
        <dbReference type="ARBA" id="ARBA00004651"/>
    </source>
</evidence>
<comment type="caution">
    <text evidence="8">The sequence shown here is derived from an EMBL/GenBank/DDBJ whole genome shotgun (WGS) entry which is preliminary data.</text>
</comment>
<keyword evidence="9" id="KW-1185">Reference proteome</keyword>
<dbReference type="EMBL" id="JADCJZ010000001">
    <property type="protein sequence ID" value="MBE5023624.1"/>
    <property type="molecule type" value="Genomic_DNA"/>
</dbReference>
<evidence type="ECO:0000256" key="5">
    <source>
        <dbReference type="ARBA" id="ARBA00023136"/>
    </source>
</evidence>
<gene>
    <name evidence="8" type="ORF">INF26_01980</name>
</gene>
<organism evidence="8 9">
    <name type="scientific">Thermophilibacter gallinarum</name>
    <dbReference type="NCBI Taxonomy" id="2779357"/>
    <lineage>
        <taxon>Bacteria</taxon>
        <taxon>Bacillati</taxon>
        <taxon>Actinomycetota</taxon>
        <taxon>Coriobacteriia</taxon>
        <taxon>Coriobacteriales</taxon>
        <taxon>Atopobiaceae</taxon>
        <taxon>Thermophilibacter</taxon>
    </lineage>
</organism>
<evidence type="ECO:0000259" key="7">
    <source>
        <dbReference type="Pfam" id="PF00482"/>
    </source>
</evidence>
<dbReference type="Proteomes" id="UP001194273">
    <property type="component" value="Unassembled WGS sequence"/>
</dbReference>
<evidence type="ECO:0000256" key="4">
    <source>
        <dbReference type="ARBA" id="ARBA00022989"/>
    </source>
</evidence>
<evidence type="ECO:0000256" key="6">
    <source>
        <dbReference type="SAM" id="Phobius"/>
    </source>
</evidence>
<comment type="subcellular location">
    <subcellularLocation>
        <location evidence="1">Cell membrane</location>
        <topology evidence="1">Multi-pass membrane protein</topology>
    </subcellularLocation>
</comment>
<reference evidence="8 9" key="1">
    <citation type="submission" date="2020-10" db="EMBL/GenBank/DDBJ databases">
        <title>ChiBAC.</title>
        <authorList>
            <person name="Zenner C."/>
            <person name="Hitch T.C.A."/>
            <person name="Clavel T."/>
        </authorList>
    </citation>
    <scope>NUCLEOTIDE SEQUENCE [LARGE SCALE GENOMIC DNA]</scope>
    <source>
        <strain evidence="8 9">DSM 107455</strain>
    </source>
</reference>
<dbReference type="RefSeq" id="WP_193529052.1">
    <property type="nucleotide sequence ID" value="NZ_JADCJZ010000001.1"/>
</dbReference>
<name>A0ABR9QRB5_9ACTN</name>